<comment type="caution">
    <text evidence="3">The sequence shown here is derived from an EMBL/GenBank/DDBJ whole genome shotgun (WGS) entry which is preliminary data.</text>
</comment>
<keyword evidence="2" id="KW-0732">Signal</keyword>
<evidence type="ECO:0000313" key="3">
    <source>
        <dbReference type="EMBL" id="KAK3936824.1"/>
    </source>
</evidence>
<feature type="region of interest" description="Disordered" evidence="1">
    <location>
        <begin position="520"/>
        <end position="539"/>
    </location>
</feature>
<feature type="compositionally biased region" description="Pro residues" evidence="1">
    <location>
        <begin position="416"/>
        <end position="425"/>
    </location>
</feature>
<evidence type="ECO:0000256" key="1">
    <source>
        <dbReference type="SAM" id="MobiDB-lite"/>
    </source>
</evidence>
<feature type="signal peptide" evidence="2">
    <location>
        <begin position="1"/>
        <end position="20"/>
    </location>
</feature>
<feature type="chain" id="PRO_5042945946" evidence="2">
    <location>
        <begin position="21"/>
        <end position="546"/>
    </location>
</feature>
<dbReference type="Proteomes" id="UP001303473">
    <property type="component" value="Unassembled WGS sequence"/>
</dbReference>
<feature type="region of interest" description="Disordered" evidence="1">
    <location>
        <begin position="406"/>
        <end position="441"/>
    </location>
</feature>
<sequence>MKPFQAVLALLLGALPSALTQDIPFDINGGFQGCSTDGTAYNAGGFIKVNGWTIKVPQNTQVGFPAAWIPWKDFCNNAGFYNGMEVTVVGNSIPTHGYTAGQIYISQFFVERNQGYVSAVNFDGTMQIANGPKIRINDPNAVYSSGYTGRPFFTADDQNPSIAAFSGFPMCVPRSSSDPLCPQTNRPNTAGGGKQGTFTAPDPLTMAPFQVGDFIEFAGFTDPGSGEVICYAITALNVQITTTGTPAFIRMEDVLIGVYTNNPNAEIGATKFIGYVSQEAAGPVTVYAIEYDPCTGEAKDRQVSSASVIAGAARLKFRQTIRSVAGDKYAREYRIATSSGTKMTNNGILAGQYVNPVTEWIQPELTTPGIPPIPNDFSAFTHLTQGLGRDSQGQLWGPLNPFPQSGVAVFDNSQCPPAPQNPTTPSPSSSATPTPTPSPVPVDTVEVVAAQWISSGSGTLTVTCTSSNTNNNLVGMLLDTPNQSGLVMTGSTTQPGTWTFSSVKIKQVTTVTCRSKLGGKATGPVAGKRRRRGSIRDDDTIIRDVV</sequence>
<dbReference type="AlphaFoldDB" id="A0AAN6N1T8"/>
<gene>
    <name evidence="3" type="ORF">QBC46DRAFT_452429</name>
</gene>
<reference evidence="4" key="1">
    <citation type="journal article" date="2023" name="Mol. Phylogenet. Evol.">
        <title>Genome-scale phylogeny and comparative genomics of the fungal order Sordariales.</title>
        <authorList>
            <person name="Hensen N."/>
            <person name="Bonometti L."/>
            <person name="Westerberg I."/>
            <person name="Brannstrom I.O."/>
            <person name="Guillou S."/>
            <person name="Cros-Aarteil S."/>
            <person name="Calhoun S."/>
            <person name="Haridas S."/>
            <person name="Kuo A."/>
            <person name="Mondo S."/>
            <person name="Pangilinan J."/>
            <person name="Riley R."/>
            <person name="LaButti K."/>
            <person name="Andreopoulos B."/>
            <person name="Lipzen A."/>
            <person name="Chen C."/>
            <person name="Yan M."/>
            <person name="Daum C."/>
            <person name="Ng V."/>
            <person name="Clum A."/>
            <person name="Steindorff A."/>
            <person name="Ohm R.A."/>
            <person name="Martin F."/>
            <person name="Silar P."/>
            <person name="Natvig D.O."/>
            <person name="Lalanne C."/>
            <person name="Gautier V."/>
            <person name="Ament-Velasquez S.L."/>
            <person name="Kruys A."/>
            <person name="Hutchinson M.I."/>
            <person name="Powell A.J."/>
            <person name="Barry K."/>
            <person name="Miller A.N."/>
            <person name="Grigoriev I.V."/>
            <person name="Debuchy R."/>
            <person name="Gladieux P."/>
            <person name="Hiltunen Thoren M."/>
            <person name="Johannesson H."/>
        </authorList>
    </citation>
    <scope>NUCLEOTIDE SEQUENCE [LARGE SCALE GENOMIC DNA]</scope>
    <source>
        <strain evidence="4">CBS 340.73</strain>
    </source>
</reference>
<dbReference type="EMBL" id="MU853871">
    <property type="protein sequence ID" value="KAK3936824.1"/>
    <property type="molecule type" value="Genomic_DNA"/>
</dbReference>
<protein>
    <submittedName>
        <fullName evidence="3">Uncharacterized protein</fullName>
    </submittedName>
</protein>
<accession>A0AAN6N1T8</accession>
<name>A0AAN6N1T8_9PEZI</name>
<evidence type="ECO:0000313" key="4">
    <source>
        <dbReference type="Proteomes" id="UP001303473"/>
    </source>
</evidence>
<keyword evidence="4" id="KW-1185">Reference proteome</keyword>
<organism evidence="3 4">
    <name type="scientific">Diplogelasinospora grovesii</name>
    <dbReference type="NCBI Taxonomy" id="303347"/>
    <lineage>
        <taxon>Eukaryota</taxon>
        <taxon>Fungi</taxon>
        <taxon>Dikarya</taxon>
        <taxon>Ascomycota</taxon>
        <taxon>Pezizomycotina</taxon>
        <taxon>Sordariomycetes</taxon>
        <taxon>Sordariomycetidae</taxon>
        <taxon>Sordariales</taxon>
        <taxon>Diplogelasinosporaceae</taxon>
        <taxon>Diplogelasinospora</taxon>
    </lineage>
</organism>
<evidence type="ECO:0000256" key="2">
    <source>
        <dbReference type="SAM" id="SignalP"/>
    </source>
</evidence>
<proteinExistence type="predicted"/>